<dbReference type="STRING" id="145857.GA0070616_2711"/>
<name>A0A1C6S1S6_9ACTN</name>
<evidence type="ECO:0000313" key="2">
    <source>
        <dbReference type="EMBL" id="SCL23347.1"/>
    </source>
</evidence>
<feature type="region of interest" description="Disordered" evidence="1">
    <location>
        <begin position="92"/>
        <end position="113"/>
    </location>
</feature>
<keyword evidence="3" id="KW-1185">Reference proteome</keyword>
<protein>
    <submittedName>
        <fullName evidence="2">Uncharacterized protein</fullName>
    </submittedName>
</protein>
<dbReference type="AlphaFoldDB" id="A0A1C6S1S6"/>
<reference evidence="2 3" key="1">
    <citation type="submission" date="2016-06" db="EMBL/GenBank/DDBJ databases">
        <authorList>
            <person name="Kjaerup R.B."/>
            <person name="Dalgaard T.S."/>
            <person name="Juul-Madsen H.R."/>
        </authorList>
    </citation>
    <scope>NUCLEOTIDE SEQUENCE [LARGE SCALE GENOMIC DNA]</scope>
    <source>
        <strain evidence="2 3">DSM 43818</strain>
    </source>
</reference>
<dbReference type="EMBL" id="FMHT01000003">
    <property type="protein sequence ID" value="SCL23347.1"/>
    <property type="molecule type" value="Genomic_DNA"/>
</dbReference>
<proteinExistence type="predicted"/>
<accession>A0A1C6S1S6</accession>
<evidence type="ECO:0000256" key="1">
    <source>
        <dbReference type="SAM" id="MobiDB-lite"/>
    </source>
</evidence>
<organism evidence="2 3">
    <name type="scientific">Micromonospora nigra</name>
    <dbReference type="NCBI Taxonomy" id="145857"/>
    <lineage>
        <taxon>Bacteria</taxon>
        <taxon>Bacillati</taxon>
        <taxon>Actinomycetota</taxon>
        <taxon>Actinomycetes</taxon>
        <taxon>Micromonosporales</taxon>
        <taxon>Micromonosporaceae</taxon>
        <taxon>Micromonospora</taxon>
    </lineage>
</organism>
<dbReference type="Proteomes" id="UP000199699">
    <property type="component" value="Unassembled WGS sequence"/>
</dbReference>
<evidence type="ECO:0000313" key="3">
    <source>
        <dbReference type="Proteomes" id="UP000199699"/>
    </source>
</evidence>
<sequence>MWGEPGHGAYSAFSPFPFGSAAPGPFGNLWIGYIGSIRTSELAGGAMAGSEQEVARQTEDRLGKVAEDVRVRFDEITERFSGAIRNGGFDRVDHGVDRERAGTVRRDQGGSDR</sequence>
<gene>
    <name evidence="2" type="ORF">GA0070616_2711</name>
</gene>